<proteinExistence type="predicted"/>
<keyword evidence="1" id="KW-0812">Transmembrane</keyword>
<feature type="signal peptide" evidence="2">
    <location>
        <begin position="1"/>
        <end position="18"/>
    </location>
</feature>
<sequence length="111" mass="12220">MAVKLWMVVVGTAIVAHAGSMITAEKHAAMEESEAMHEDATGVTLQVVVEVICGSLLALWGGIGDFKPIRMGDSKKPRWESLHARPDFHSYRSRAKFMRSLLTNIEPPPGY</sequence>
<dbReference type="Proteomes" id="UP001642484">
    <property type="component" value="Unassembled WGS sequence"/>
</dbReference>
<gene>
    <name evidence="4" type="ORF">CCMP2556_LOCUS17726</name>
    <name evidence="3" type="ORF">CCMP2556_LOCUS5746</name>
</gene>
<evidence type="ECO:0000313" key="4">
    <source>
        <dbReference type="EMBL" id="CAK9030056.1"/>
    </source>
</evidence>
<evidence type="ECO:0000256" key="1">
    <source>
        <dbReference type="SAM" id="Phobius"/>
    </source>
</evidence>
<organism evidence="3 5">
    <name type="scientific">Durusdinium trenchii</name>
    <dbReference type="NCBI Taxonomy" id="1381693"/>
    <lineage>
        <taxon>Eukaryota</taxon>
        <taxon>Sar</taxon>
        <taxon>Alveolata</taxon>
        <taxon>Dinophyceae</taxon>
        <taxon>Suessiales</taxon>
        <taxon>Symbiodiniaceae</taxon>
        <taxon>Durusdinium</taxon>
    </lineage>
</organism>
<evidence type="ECO:0008006" key="6">
    <source>
        <dbReference type="Google" id="ProtNLM"/>
    </source>
</evidence>
<reference evidence="3 5" key="1">
    <citation type="submission" date="2024-02" db="EMBL/GenBank/DDBJ databases">
        <authorList>
            <person name="Chen Y."/>
            <person name="Shah S."/>
            <person name="Dougan E. K."/>
            <person name="Thang M."/>
            <person name="Chan C."/>
        </authorList>
    </citation>
    <scope>NUCLEOTIDE SEQUENCE [LARGE SCALE GENOMIC DNA]</scope>
</reference>
<keyword evidence="2" id="KW-0732">Signal</keyword>
<protein>
    <recommendedName>
        <fullName evidence="6">Membrane magnesium transporter</fullName>
    </recommendedName>
</protein>
<dbReference type="EMBL" id="CAXAMN010009890">
    <property type="protein sequence ID" value="CAK9030056.1"/>
    <property type="molecule type" value="Genomic_DNA"/>
</dbReference>
<accession>A0ABP0IAR6</accession>
<evidence type="ECO:0000313" key="5">
    <source>
        <dbReference type="Proteomes" id="UP001642484"/>
    </source>
</evidence>
<comment type="caution">
    <text evidence="3">The sequence shown here is derived from an EMBL/GenBank/DDBJ whole genome shotgun (WGS) entry which is preliminary data.</text>
</comment>
<keyword evidence="1" id="KW-1133">Transmembrane helix</keyword>
<keyword evidence="1" id="KW-0472">Membrane</keyword>
<feature type="chain" id="PRO_5045029102" description="Membrane magnesium transporter" evidence="2">
    <location>
        <begin position="19"/>
        <end position="111"/>
    </location>
</feature>
<name>A0ABP0IAR6_9DINO</name>
<feature type="transmembrane region" description="Helical" evidence="1">
    <location>
        <begin position="40"/>
        <end position="61"/>
    </location>
</feature>
<evidence type="ECO:0000313" key="3">
    <source>
        <dbReference type="EMBL" id="CAK8999671.1"/>
    </source>
</evidence>
<dbReference type="EMBL" id="CAXAMN010002447">
    <property type="protein sequence ID" value="CAK8999671.1"/>
    <property type="molecule type" value="Genomic_DNA"/>
</dbReference>
<keyword evidence="5" id="KW-1185">Reference proteome</keyword>
<evidence type="ECO:0000256" key="2">
    <source>
        <dbReference type="SAM" id="SignalP"/>
    </source>
</evidence>